<dbReference type="PANTHER" id="PTHR30616:SF2">
    <property type="entry name" value="PURINE NUCLEOSIDE PHOSPHORYLASE LACC1"/>
    <property type="match status" value="1"/>
</dbReference>
<evidence type="ECO:0000256" key="6">
    <source>
        <dbReference type="ARBA" id="ARBA00022833"/>
    </source>
</evidence>
<evidence type="ECO:0000256" key="2">
    <source>
        <dbReference type="ARBA" id="ARBA00007353"/>
    </source>
</evidence>
<evidence type="ECO:0000313" key="12">
    <source>
        <dbReference type="Proteomes" id="UP001181355"/>
    </source>
</evidence>
<keyword evidence="4" id="KW-0479">Metal-binding</keyword>
<dbReference type="SUPFAM" id="SSF64438">
    <property type="entry name" value="CNF1/YfiH-like putative cysteine hydrolases"/>
    <property type="match status" value="1"/>
</dbReference>
<sequence>MSVDQNQVPFLLLPNWLGLPVGVRALSTTRNGGTSLPPYDGGSCGGKRSTGNGFNLGEHVGDDINHVLANRAALESYIEVPVTFLSQIHGNIAIDADDWRPGIEADAVVSTRSKQVCAIQTADCLPVLFAAKNGRVVGAAHAGWRGLAAGVLQNTVKAMRQRGADEITAWLGPAIGPASFEVGKEVKDEFEAVLSQVNHCFTPHGEAKYLANLYALARVALQTVGVVEVTGGEYCTYSDHQRFYSYRRDRVTGRMASLIWRE</sequence>
<evidence type="ECO:0000256" key="1">
    <source>
        <dbReference type="ARBA" id="ARBA00000553"/>
    </source>
</evidence>
<evidence type="ECO:0000313" key="11">
    <source>
        <dbReference type="EMBL" id="WMW78967.1"/>
    </source>
</evidence>
<dbReference type="Pfam" id="PF02578">
    <property type="entry name" value="Cu-oxidase_4"/>
    <property type="match status" value="1"/>
</dbReference>
<keyword evidence="3" id="KW-0808">Transferase</keyword>
<dbReference type="PANTHER" id="PTHR30616">
    <property type="entry name" value="UNCHARACTERIZED PROTEIN YFIH"/>
    <property type="match status" value="1"/>
</dbReference>
<evidence type="ECO:0000256" key="10">
    <source>
        <dbReference type="RuleBase" id="RU361274"/>
    </source>
</evidence>
<dbReference type="EMBL" id="CP133720">
    <property type="protein sequence ID" value="WMW78967.1"/>
    <property type="molecule type" value="Genomic_DNA"/>
</dbReference>
<evidence type="ECO:0000256" key="5">
    <source>
        <dbReference type="ARBA" id="ARBA00022801"/>
    </source>
</evidence>
<protein>
    <recommendedName>
        <fullName evidence="10">Purine nucleoside phosphorylase</fullName>
    </recommendedName>
</protein>
<reference evidence="11" key="1">
    <citation type="submission" date="2023-09" db="EMBL/GenBank/DDBJ databases">
        <title>Undibacterium sp. 20NA77.5 isolated from freshwater.</title>
        <authorList>
            <person name="Le V."/>
            <person name="Ko S.-R."/>
            <person name="Ahn C.-Y."/>
            <person name="Oh H.-M."/>
        </authorList>
    </citation>
    <scope>NUCLEOTIDE SEQUENCE</scope>
    <source>
        <strain evidence="11">20NA77.5</strain>
    </source>
</reference>
<keyword evidence="6" id="KW-0862">Zinc</keyword>
<evidence type="ECO:0000256" key="4">
    <source>
        <dbReference type="ARBA" id="ARBA00022723"/>
    </source>
</evidence>
<gene>
    <name evidence="11" type="primary">pgeF</name>
    <name evidence="11" type="ORF">RF679_09855</name>
</gene>
<evidence type="ECO:0000256" key="7">
    <source>
        <dbReference type="ARBA" id="ARBA00047989"/>
    </source>
</evidence>
<proteinExistence type="inferred from homology"/>
<accession>A0ABY9RCI8</accession>
<comment type="catalytic activity">
    <reaction evidence="8">
        <text>adenosine + phosphate = alpha-D-ribose 1-phosphate + adenine</text>
        <dbReference type="Rhea" id="RHEA:27642"/>
        <dbReference type="ChEBI" id="CHEBI:16335"/>
        <dbReference type="ChEBI" id="CHEBI:16708"/>
        <dbReference type="ChEBI" id="CHEBI:43474"/>
        <dbReference type="ChEBI" id="CHEBI:57720"/>
        <dbReference type="EC" id="2.4.2.1"/>
    </reaction>
    <physiologicalReaction direction="left-to-right" evidence="8">
        <dbReference type="Rhea" id="RHEA:27643"/>
    </physiologicalReaction>
</comment>
<comment type="similarity">
    <text evidence="2 10">Belongs to the purine nucleoside phosphorylase YfiH/LACC1 family.</text>
</comment>
<evidence type="ECO:0000256" key="9">
    <source>
        <dbReference type="ARBA" id="ARBA00049893"/>
    </source>
</evidence>
<evidence type="ECO:0000256" key="3">
    <source>
        <dbReference type="ARBA" id="ARBA00022679"/>
    </source>
</evidence>
<dbReference type="RefSeq" id="WP_309480468.1">
    <property type="nucleotide sequence ID" value="NZ_CP133720.1"/>
</dbReference>
<dbReference type="Gene3D" id="3.60.140.10">
    <property type="entry name" value="CNF1/YfiH-like putative cysteine hydrolases"/>
    <property type="match status" value="1"/>
</dbReference>
<comment type="catalytic activity">
    <reaction evidence="1">
        <text>inosine + phosphate = alpha-D-ribose 1-phosphate + hypoxanthine</text>
        <dbReference type="Rhea" id="RHEA:27646"/>
        <dbReference type="ChEBI" id="CHEBI:17368"/>
        <dbReference type="ChEBI" id="CHEBI:17596"/>
        <dbReference type="ChEBI" id="CHEBI:43474"/>
        <dbReference type="ChEBI" id="CHEBI:57720"/>
        <dbReference type="EC" id="2.4.2.1"/>
    </reaction>
    <physiologicalReaction direction="left-to-right" evidence="1">
        <dbReference type="Rhea" id="RHEA:27647"/>
    </physiologicalReaction>
</comment>
<organism evidence="11 12">
    <name type="scientific">Undibacterium cyanobacteriorum</name>
    <dbReference type="NCBI Taxonomy" id="3073561"/>
    <lineage>
        <taxon>Bacteria</taxon>
        <taxon>Pseudomonadati</taxon>
        <taxon>Pseudomonadota</taxon>
        <taxon>Betaproteobacteria</taxon>
        <taxon>Burkholderiales</taxon>
        <taxon>Oxalobacteraceae</taxon>
        <taxon>Undibacterium</taxon>
    </lineage>
</organism>
<dbReference type="InterPro" id="IPR003730">
    <property type="entry name" value="Cu_polyphenol_OxRdtase"/>
</dbReference>
<keyword evidence="12" id="KW-1185">Reference proteome</keyword>
<dbReference type="InterPro" id="IPR038371">
    <property type="entry name" value="Cu_polyphenol_OxRdtase_sf"/>
</dbReference>
<comment type="catalytic activity">
    <reaction evidence="9">
        <text>S-methyl-5'-thioadenosine + phosphate = 5-(methylsulfanyl)-alpha-D-ribose 1-phosphate + adenine</text>
        <dbReference type="Rhea" id="RHEA:11852"/>
        <dbReference type="ChEBI" id="CHEBI:16708"/>
        <dbReference type="ChEBI" id="CHEBI:17509"/>
        <dbReference type="ChEBI" id="CHEBI:43474"/>
        <dbReference type="ChEBI" id="CHEBI:58533"/>
        <dbReference type="EC" id="2.4.2.28"/>
    </reaction>
    <physiologicalReaction direction="left-to-right" evidence="9">
        <dbReference type="Rhea" id="RHEA:11853"/>
    </physiologicalReaction>
</comment>
<name>A0ABY9RCI8_9BURK</name>
<dbReference type="Proteomes" id="UP001181355">
    <property type="component" value="Chromosome"/>
</dbReference>
<dbReference type="NCBIfam" id="TIGR00726">
    <property type="entry name" value="peptidoglycan editing factor PgeF"/>
    <property type="match status" value="1"/>
</dbReference>
<dbReference type="CDD" id="cd16833">
    <property type="entry name" value="YfiH"/>
    <property type="match status" value="1"/>
</dbReference>
<comment type="catalytic activity">
    <reaction evidence="7">
        <text>adenosine + H2O + H(+) = inosine + NH4(+)</text>
        <dbReference type="Rhea" id="RHEA:24408"/>
        <dbReference type="ChEBI" id="CHEBI:15377"/>
        <dbReference type="ChEBI" id="CHEBI:15378"/>
        <dbReference type="ChEBI" id="CHEBI:16335"/>
        <dbReference type="ChEBI" id="CHEBI:17596"/>
        <dbReference type="ChEBI" id="CHEBI:28938"/>
        <dbReference type="EC" id="3.5.4.4"/>
    </reaction>
    <physiologicalReaction direction="left-to-right" evidence="7">
        <dbReference type="Rhea" id="RHEA:24409"/>
    </physiologicalReaction>
</comment>
<keyword evidence="5" id="KW-0378">Hydrolase</keyword>
<evidence type="ECO:0000256" key="8">
    <source>
        <dbReference type="ARBA" id="ARBA00048968"/>
    </source>
</evidence>
<dbReference type="InterPro" id="IPR011324">
    <property type="entry name" value="Cytotoxic_necrot_fac-like_cat"/>
</dbReference>